<comment type="subcellular location">
    <subcellularLocation>
        <location evidence="1">Cell membrane</location>
        <topology evidence="1">Multi-pass membrane protein</topology>
    </subcellularLocation>
</comment>
<dbReference type="GO" id="GO:0016887">
    <property type="term" value="F:ATP hydrolysis activity"/>
    <property type="evidence" value="ECO:0007669"/>
    <property type="project" value="InterPro"/>
</dbReference>
<evidence type="ECO:0000256" key="7">
    <source>
        <dbReference type="SAM" id="Phobius"/>
    </source>
</evidence>
<dbReference type="InterPro" id="IPR011527">
    <property type="entry name" value="ABC1_TM_dom"/>
</dbReference>
<feature type="transmembrane region" description="Helical" evidence="7">
    <location>
        <begin position="139"/>
        <end position="157"/>
    </location>
</feature>
<evidence type="ECO:0000313" key="11">
    <source>
        <dbReference type="Proteomes" id="UP000199673"/>
    </source>
</evidence>
<feature type="transmembrane region" description="Helical" evidence="7">
    <location>
        <begin position="61"/>
        <end position="80"/>
    </location>
</feature>
<dbReference type="SMART" id="SM00382">
    <property type="entry name" value="AAA"/>
    <property type="match status" value="1"/>
</dbReference>
<dbReference type="Proteomes" id="UP000199673">
    <property type="component" value="Unassembled WGS sequence"/>
</dbReference>
<feature type="transmembrane region" description="Helical" evidence="7">
    <location>
        <begin position="163"/>
        <end position="181"/>
    </location>
</feature>
<keyword evidence="3" id="KW-0547">Nucleotide-binding</keyword>
<dbReference type="InterPro" id="IPR039421">
    <property type="entry name" value="Type_1_exporter"/>
</dbReference>
<evidence type="ECO:0000256" key="4">
    <source>
        <dbReference type="ARBA" id="ARBA00022840"/>
    </source>
</evidence>
<evidence type="ECO:0000256" key="2">
    <source>
        <dbReference type="ARBA" id="ARBA00022692"/>
    </source>
</evidence>
<dbReference type="PANTHER" id="PTHR43394:SF4">
    <property type="entry name" value="TOXIN SECRETION ABC TRANSPORTER ATP-BINDING PROTEIN"/>
    <property type="match status" value="1"/>
</dbReference>
<dbReference type="PROSITE" id="PS50929">
    <property type="entry name" value="ABC_TM1F"/>
    <property type="match status" value="1"/>
</dbReference>
<dbReference type="InterPro" id="IPR027417">
    <property type="entry name" value="P-loop_NTPase"/>
</dbReference>
<keyword evidence="5 7" id="KW-1133">Transmembrane helix</keyword>
<gene>
    <name evidence="10" type="ORF">SAMN04489724_1020</name>
</gene>
<dbReference type="EMBL" id="FPBF01000001">
    <property type="protein sequence ID" value="SFT50083.1"/>
    <property type="molecule type" value="Genomic_DNA"/>
</dbReference>
<dbReference type="GO" id="GO:0015421">
    <property type="term" value="F:ABC-type oligopeptide transporter activity"/>
    <property type="evidence" value="ECO:0007669"/>
    <property type="project" value="TreeGrafter"/>
</dbReference>
<dbReference type="Gene3D" id="1.20.1560.10">
    <property type="entry name" value="ABC transporter type 1, transmembrane domain"/>
    <property type="match status" value="1"/>
</dbReference>
<reference evidence="11" key="1">
    <citation type="submission" date="2016-10" db="EMBL/GenBank/DDBJ databases">
        <authorList>
            <person name="Varghese N."/>
            <person name="Submissions S."/>
        </authorList>
    </citation>
    <scope>NUCLEOTIDE SEQUENCE [LARGE SCALE GENOMIC DNA]</scope>
    <source>
        <strain evidence="11">DSM 23445</strain>
    </source>
</reference>
<proteinExistence type="predicted"/>
<dbReference type="InterPro" id="IPR003439">
    <property type="entry name" value="ABC_transporter-like_ATP-bd"/>
</dbReference>
<evidence type="ECO:0000313" key="10">
    <source>
        <dbReference type="EMBL" id="SFT50083.1"/>
    </source>
</evidence>
<dbReference type="Pfam" id="PF00005">
    <property type="entry name" value="ABC_tran"/>
    <property type="match status" value="1"/>
</dbReference>
<dbReference type="GO" id="GO:0005886">
    <property type="term" value="C:plasma membrane"/>
    <property type="evidence" value="ECO:0007669"/>
    <property type="project" value="UniProtKB-SubCell"/>
</dbReference>
<sequence>MINTKTTTPMKRFFNLLKEEKDQVYSIYFYAILNGLVALTLPLGIQAILNFVLGGRITTSWVILVIVVGAGIAFGGFLQISQLQITEKLQQRIFAKSGLSLAYRLPKIKSELLHGSYAPEIVNRFFDTVNLQKGVSKILVEYSTALIQVIFGLILLSFYHATFILFGIVLVLILITIFYFTSPKGMATALKESTYKYETAYWLEEIGRTLNTFKLVGGNSKLPILRVDKLLKRYIDFRSNHFSVLILQYKVLIGFKVLIVTSLLIAGSLLLINEQISIGQFVAAEVIILMVVNAVEKLILSLETVYDTLVASEKLGQVMDIELEDHKESEKDITQVSNGIKLAMENVIFQPRDVSSPIVNGVSLTIEPGTKAVITGKSGSGKSAMLALFSGLYQTYQGIIKINDLSLDLIHLDKYRTVVGDCMELQQIFHGTISENILVGRDIDPKQLEFLIELVGLKEFIYQLPDDLNTVLLPEGRGLSRKMAQAIMLARAFVGHPKAMILENALQHLDLDVKERVQAYLFQGDWTLLMVTQDPEVVRSASQVIVMDNGQLIFQGNQAGYQNFLNPNT</sequence>
<evidence type="ECO:0000256" key="6">
    <source>
        <dbReference type="ARBA" id="ARBA00023136"/>
    </source>
</evidence>
<organism evidence="10 11">
    <name type="scientific">Algoriphagus locisalis</name>
    <dbReference type="NCBI Taxonomy" id="305507"/>
    <lineage>
        <taxon>Bacteria</taxon>
        <taxon>Pseudomonadati</taxon>
        <taxon>Bacteroidota</taxon>
        <taxon>Cytophagia</taxon>
        <taxon>Cytophagales</taxon>
        <taxon>Cyclobacteriaceae</taxon>
        <taxon>Algoriphagus</taxon>
    </lineage>
</organism>
<evidence type="ECO:0000256" key="5">
    <source>
        <dbReference type="ARBA" id="ARBA00022989"/>
    </source>
</evidence>
<evidence type="ECO:0000259" key="8">
    <source>
        <dbReference type="PROSITE" id="PS50893"/>
    </source>
</evidence>
<name>A0A1I6YHW3_9BACT</name>
<feature type="transmembrane region" description="Helical" evidence="7">
    <location>
        <begin position="251"/>
        <end position="272"/>
    </location>
</feature>
<keyword evidence="2 7" id="KW-0812">Transmembrane</keyword>
<keyword evidence="11" id="KW-1185">Reference proteome</keyword>
<dbReference type="SUPFAM" id="SSF90123">
    <property type="entry name" value="ABC transporter transmembrane region"/>
    <property type="match status" value="1"/>
</dbReference>
<keyword evidence="6 7" id="KW-0472">Membrane</keyword>
<dbReference type="PANTHER" id="PTHR43394">
    <property type="entry name" value="ATP-DEPENDENT PERMEASE MDL1, MITOCHONDRIAL"/>
    <property type="match status" value="1"/>
</dbReference>
<feature type="domain" description="ABC transporter" evidence="8">
    <location>
        <begin position="342"/>
        <end position="565"/>
    </location>
</feature>
<feature type="domain" description="ABC transmembrane type-1" evidence="9">
    <location>
        <begin position="29"/>
        <end position="307"/>
    </location>
</feature>
<accession>A0A1I6YHW3</accession>
<dbReference type="SUPFAM" id="SSF52540">
    <property type="entry name" value="P-loop containing nucleoside triphosphate hydrolases"/>
    <property type="match status" value="1"/>
</dbReference>
<dbReference type="RefSeq" id="WP_244545445.1">
    <property type="nucleotide sequence ID" value="NZ_FPBF01000001.1"/>
</dbReference>
<feature type="transmembrane region" description="Helical" evidence="7">
    <location>
        <begin position="27"/>
        <end position="49"/>
    </location>
</feature>
<dbReference type="InterPro" id="IPR036640">
    <property type="entry name" value="ABC1_TM_sf"/>
</dbReference>
<dbReference type="InterPro" id="IPR003593">
    <property type="entry name" value="AAA+_ATPase"/>
</dbReference>
<keyword evidence="4" id="KW-0067">ATP-binding</keyword>
<dbReference type="STRING" id="305507.SAMN04489724_1020"/>
<dbReference type="Pfam" id="PF00664">
    <property type="entry name" value="ABC_membrane"/>
    <property type="match status" value="1"/>
</dbReference>
<evidence type="ECO:0000256" key="1">
    <source>
        <dbReference type="ARBA" id="ARBA00004651"/>
    </source>
</evidence>
<dbReference type="Gene3D" id="3.40.50.300">
    <property type="entry name" value="P-loop containing nucleotide triphosphate hydrolases"/>
    <property type="match status" value="1"/>
</dbReference>
<dbReference type="AlphaFoldDB" id="A0A1I6YHW3"/>
<evidence type="ECO:0000259" key="9">
    <source>
        <dbReference type="PROSITE" id="PS50929"/>
    </source>
</evidence>
<dbReference type="PROSITE" id="PS50893">
    <property type="entry name" value="ABC_TRANSPORTER_2"/>
    <property type="match status" value="1"/>
</dbReference>
<protein>
    <submittedName>
        <fullName evidence="10">ABC-type bacteriocin/lantibiotic exporter, contains an N-terminal double-glycine peptidase domain</fullName>
    </submittedName>
</protein>
<evidence type="ECO:0000256" key="3">
    <source>
        <dbReference type="ARBA" id="ARBA00022741"/>
    </source>
</evidence>
<dbReference type="GO" id="GO:0005524">
    <property type="term" value="F:ATP binding"/>
    <property type="evidence" value="ECO:0007669"/>
    <property type="project" value="UniProtKB-KW"/>
</dbReference>